<sequence length="73" mass="8343">MGHVGISGSIPAEQLYFTPYPNPTYNRRDWLVVIKTKSRHTVQSLNASFQDDDGSHLNEVSFEDEIDVTSRFQ</sequence>
<dbReference type="EMBL" id="JABTTQ020000013">
    <property type="protein sequence ID" value="KAK6143289.1"/>
    <property type="molecule type" value="Genomic_DNA"/>
</dbReference>
<accession>A0ABR0W8C5</accession>
<reference evidence="1 2" key="1">
    <citation type="journal article" date="2021" name="Comput. Struct. Biotechnol. J.">
        <title>De novo genome assembly of the potent medicinal plant Rehmannia glutinosa using nanopore technology.</title>
        <authorList>
            <person name="Ma L."/>
            <person name="Dong C."/>
            <person name="Song C."/>
            <person name="Wang X."/>
            <person name="Zheng X."/>
            <person name="Niu Y."/>
            <person name="Chen S."/>
            <person name="Feng W."/>
        </authorList>
    </citation>
    <scope>NUCLEOTIDE SEQUENCE [LARGE SCALE GENOMIC DNA]</scope>
    <source>
        <strain evidence="1">DH-2019</strain>
    </source>
</reference>
<evidence type="ECO:0000313" key="2">
    <source>
        <dbReference type="Proteomes" id="UP001318860"/>
    </source>
</evidence>
<organism evidence="1 2">
    <name type="scientific">Rehmannia glutinosa</name>
    <name type="common">Chinese foxglove</name>
    <dbReference type="NCBI Taxonomy" id="99300"/>
    <lineage>
        <taxon>Eukaryota</taxon>
        <taxon>Viridiplantae</taxon>
        <taxon>Streptophyta</taxon>
        <taxon>Embryophyta</taxon>
        <taxon>Tracheophyta</taxon>
        <taxon>Spermatophyta</taxon>
        <taxon>Magnoliopsida</taxon>
        <taxon>eudicotyledons</taxon>
        <taxon>Gunneridae</taxon>
        <taxon>Pentapetalae</taxon>
        <taxon>asterids</taxon>
        <taxon>lamiids</taxon>
        <taxon>Lamiales</taxon>
        <taxon>Orobanchaceae</taxon>
        <taxon>Rehmannieae</taxon>
        <taxon>Rehmannia</taxon>
    </lineage>
</organism>
<keyword evidence="2" id="KW-1185">Reference proteome</keyword>
<comment type="caution">
    <text evidence="1">The sequence shown here is derived from an EMBL/GenBank/DDBJ whole genome shotgun (WGS) entry which is preliminary data.</text>
</comment>
<name>A0ABR0W8C5_REHGL</name>
<gene>
    <name evidence="1" type="ORF">DH2020_023637</name>
</gene>
<proteinExistence type="predicted"/>
<dbReference type="Proteomes" id="UP001318860">
    <property type="component" value="Unassembled WGS sequence"/>
</dbReference>
<evidence type="ECO:0000313" key="1">
    <source>
        <dbReference type="EMBL" id="KAK6143289.1"/>
    </source>
</evidence>
<protein>
    <submittedName>
        <fullName evidence="1">Uncharacterized protein</fullName>
    </submittedName>
</protein>